<keyword evidence="3" id="KW-0539">Nucleus</keyword>
<feature type="region of interest" description="Disordered" evidence="4">
    <location>
        <begin position="1"/>
        <end position="114"/>
    </location>
</feature>
<evidence type="ECO:0000313" key="7">
    <source>
        <dbReference type="Proteomes" id="UP001201812"/>
    </source>
</evidence>
<name>A0AAD4NK06_9BILA</name>
<dbReference type="CDD" id="cd17724">
    <property type="entry name" value="BRCT_p53bp1_rpt2"/>
    <property type="match status" value="1"/>
</dbReference>
<dbReference type="GO" id="GO:0000077">
    <property type="term" value="P:DNA damage checkpoint signaling"/>
    <property type="evidence" value="ECO:0007669"/>
    <property type="project" value="TreeGrafter"/>
</dbReference>
<dbReference type="GO" id="GO:0042393">
    <property type="term" value="F:histone binding"/>
    <property type="evidence" value="ECO:0007669"/>
    <property type="project" value="TreeGrafter"/>
</dbReference>
<comment type="caution">
    <text evidence="6">The sequence shown here is derived from an EMBL/GenBank/DDBJ whole genome shotgun (WGS) entry which is preliminary data.</text>
</comment>
<dbReference type="CDD" id="cd17745">
    <property type="entry name" value="BRCT_p53bp1_rpt1"/>
    <property type="match status" value="1"/>
</dbReference>
<dbReference type="GO" id="GO:0045944">
    <property type="term" value="P:positive regulation of transcription by RNA polymerase II"/>
    <property type="evidence" value="ECO:0007669"/>
    <property type="project" value="TreeGrafter"/>
</dbReference>
<feature type="compositionally biased region" description="Polar residues" evidence="4">
    <location>
        <begin position="74"/>
        <end position="111"/>
    </location>
</feature>
<evidence type="ECO:0000256" key="1">
    <source>
        <dbReference type="ARBA" id="ARBA00004123"/>
    </source>
</evidence>
<dbReference type="Gene3D" id="3.40.50.10190">
    <property type="entry name" value="BRCT domain"/>
    <property type="match status" value="2"/>
</dbReference>
<dbReference type="AlphaFoldDB" id="A0AAD4NK06"/>
<keyword evidence="2" id="KW-0227">DNA damage</keyword>
<evidence type="ECO:0000313" key="6">
    <source>
        <dbReference type="EMBL" id="KAI1728924.1"/>
    </source>
</evidence>
<dbReference type="InterPro" id="IPR047252">
    <property type="entry name" value="TP53BP1-like"/>
</dbReference>
<comment type="subcellular location">
    <subcellularLocation>
        <location evidence="1">Nucleus</location>
    </subcellularLocation>
</comment>
<dbReference type="InterPro" id="IPR047250">
    <property type="entry name" value="BRCT_p53bp1-like_rpt2"/>
</dbReference>
<dbReference type="InterPro" id="IPR036420">
    <property type="entry name" value="BRCT_dom_sf"/>
</dbReference>
<feature type="compositionally biased region" description="Low complexity" evidence="4">
    <location>
        <begin position="1"/>
        <end position="15"/>
    </location>
</feature>
<gene>
    <name evidence="6" type="ORF">DdX_01134</name>
</gene>
<keyword evidence="7" id="KW-1185">Reference proteome</keyword>
<protein>
    <submittedName>
        <fullName evidence="6">Regulator of ty1 transposition protein BRCT domain-containing protein</fullName>
    </submittedName>
</protein>
<dbReference type="EMBL" id="JAKKPZ010000001">
    <property type="protein sequence ID" value="KAI1728924.1"/>
    <property type="molecule type" value="Genomic_DNA"/>
</dbReference>
<dbReference type="SMART" id="SM00292">
    <property type="entry name" value="BRCT"/>
    <property type="match status" value="1"/>
</dbReference>
<accession>A0AAD4NK06</accession>
<organism evidence="6 7">
    <name type="scientific">Ditylenchus destructor</name>
    <dbReference type="NCBI Taxonomy" id="166010"/>
    <lineage>
        <taxon>Eukaryota</taxon>
        <taxon>Metazoa</taxon>
        <taxon>Ecdysozoa</taxon>
        <taxon>Nematoda</taxon>
        <taxon>Chromadorea</taxon>
        <taxon>Rhabditida</taxon>
        <taxon>Tylenchina</taxon>
        <taxon>Tylenchomorpha</taxon>
        <taxon>Sphaerularioidea</taxon>
        <taxon>Anguinidae</taxon>
        <taxon>Anguininae</taxon>
        <taxon>Ditylenchus</taxon>
    </lineage>
</organism>
<dbReference type="Pfam" id="PF18428">
    <property type="entry name" value="BRCT_3"/>
    <property type="match status" value="1"/>
</dbReference>
<dbReference type="Proteomes" id="UP001201812">
    <property type="component" value="Unassembled WGS sequence"/>
</dbReference>
<reference evidence="6" key="1">
    <citation type="submission" date="2022-01" db="EMBL/GenBank/DDBJ databases">
        <title>Genome Sequence Resource for Two Populations of Ditylenchus destructor, the Migratory Endoparasitic Phytonematode.</title>
        <authorList>
            <person name="Zhang H."/>
            <person name="Lin R."/>
            <person name="Xie B."/>
        </authorList>
    </citation>
    <scope>NUCLEOTIDE SEQUENCE</scope>
    <source>
        <strain evidence="6">BazhouSP</strain>
    </source>
</reference>
<dbReference type="PANTHER" id="PTHR15321">
    <property type="entry name" value="TUMOR SUPPRESSOR P53-BINDING PROTEIN 1"/>
    <property type="match status" value="1"/>
</dbReference>
<feature type="compositionally biased region" description="Polar residues" evidence="4">
    <location>
        <begin position="46"/>
        <end position="66"/>
    </location>
</feature>
<dbReference type="InterPro" id="IPR047249">
    <property type="entry name" value="BRCT_p53bp1-like_rpt1"/>
</dbReference>
<dbReference type="InterPro" id="IPR001357">
    <property type="entry name" value="BRCT_dom"/>
</dbReference>
<evidence type="ECO:0000259" key="5">
    <source>
        <dbReference type="PROSITE" id="PS50172"/>
    </source>
</evidence>
<feature type="domain" description="BRCT" evidence="5">
    <location>
        <begin position="125"/>
        <end position="224"/>
    </location>
</feature>
<dbReference type="SUPFAM" id="SSF52113">
    <property type="entry name" value="BRCT domain"/>
    <property type="match status" value="2"/>
</dbReference>
<evidence type="ECO:0000256" key="3">
    <source>
        <dbReference type="ARBA" id="ARBA00023242"/>
    </source>
</evidence>
<proteinExistence type="predicted"/>
<dbReference type="PROSITE" id="PS50172">
    <property type="entry name" value="BRCT"/>
    <property type="match status" value="1"/>
</dbReference>
<dbReference type="Pfam" id="PF16770">
    <property type="entry name" value="RTT107_BRCT_5"/>
    <property type="match status" value="1"/>
</dbReference>
<evidence type="ECO:0000256" key="4">
    <source>
        <dbReference type="SAM" id="MobiDB-lite"/>
    </source>
</evidence>
<dbReference type="PANTHER" id="PTHR15321:SF3">
    <property type="entry name" value="TP53-BINDING PROTEIN 1"/>
    <property type="match status" value="1"/>
</dbReference>
<evidence type="ECO:0000256" key="2">
    <source>
        <dbReference type="ARBA" id="ARBA00022763"/>
    </source>
</evidence>
<dbReference type="GO" id="GO:0005634">
    <property type="term" value="C:nucleus"/>
    <property type="evidence" value="ECO:0007669"/>
    <property type="project" value="UniProtKB-SubCell"/>
</dbReference>
<sequence length="359" mass="38993">MNVSVEEQSPPSQQSLAEEKPGDVVGSESEGDKPMTTQEVPEIINGAQQDLSSSNDDKINGTSVSAKQDEEPVTGSQADQSVASQNGAQQKAATKDSSAPTNGTNESNADSDNIVIAEEPKVSTQPTAIFGNMKFVLTSATRSKKNSDFTKRDYRTKIEERGGEIIDDFSALQEGAKAFLIADTYYRTHKYLSALSLSVPCVKHNWIQDCVSKETLLDHTPYMLPAGESTLEVGTTYNWKPLKGSLLHDKRVWVYSRSEPSKADERTLGFVDIWSSIIGNLGATLVKDVPNGLPEKLEYCRTNPVDILLSDTTCEQTLAEAVEADGGQAVSSEWVIQAIVTGELPEVSTCERFRFNSAG</sequence>